<proteinExistence type="predicted"/>
<comment type="caution">
    <text evidence="1">The sequence shown here is derived from an EMBL/GenBank/DDBJ whole genome shotgun (WGS) entry which is preliminary data.</text>
</comment>
<dbReference type="Proteomes" id="UP001497525">
    <property type="component" value="Unassembled WGS sequence"/>
</dbReference>
<evidence type="ECO:0000313" key="2">
    <source>
        <dbReference type="Proteomes" id="UP001497525"/>
    </source>
</evidence>
<protein>
    <submittedName>
        <fullName evidence="1">Uncharacterized protein</fullName>
    </submittedName>
</protein>
<organism evidence="1 2">
    <name type="scientific">Calicophoron daubneyi</name>
    <name type="common">Rumen fluke</name>
    <name type="synonym">Paramphistomum daubneyi</name>
    <dbReference type="NCBI Taxonomy" id="300641"/>
    <lineage>
        <taxon>Eukaryota</taxon>
        <taxon>Metazoa</taxon>
        <taxon>Spiralia</taxon>
        <taxon>Lophotrochozoa</taxon>
        <taxon>Platyhelminthes</taxon>
        <taxon>Trematoda</taxon>
        <taxon>Digenea</taxon>
        <taxon>Plagiorchiida</taxon>
        <taxon>Pronocephalata</taxon>
        <taxon>Paramphistomoidea</taxon>
        <taxon>Paramphistomidae</taxon>
        <taxon>Calicophoron</taxon>
    </lineage>
</organism>
<sequence>MGDLEMTLNWENYAREGSKDSLKKFNENLHKKYADNFGAERIESFKGPSLTELPTNCLNILKRDLEQCISEDTTNDQFERTGIIVEILSIAIRYPFRFAQIYYNTII</sequence>
<gene>
    <name evidence="1" type="ORF">CDAUBV1_LOCUS9965</name>
</gene>
<accession>A0AAV2TI85</accession>
<name>A0AAV2TI85_CALDB</name>
<dbReference type="AlphaFoldDB" id="A0AAV2TI85"/>
<reference evidence="1" key="1">
    <citation type="submission" date="2024-06" db="EMBL/GenBank/DDBJ databases">
        <authorList>
            <person name="Liu X."/>
            <person name="Lenzi L."/>
            <person name="Haldenby T S."/>
            <person name="Uol C."/>
        </authorList>
    </citation>
    <scope>NUCLEOTIDE SEQUENCE</scope>
</reference>
<dbReference type="EMBL" id="CAXLJL010000268">
    <property type="protein sequence ID" value="CAL5135854.1"/>
    <property type="molecule type" value="Genomic_DNA"/>
</dbReference>
<evidence type="ECO:0000313" key="1">
    <source>
        <dbReference type="EMBL" id="CAL5135854.1"/>
    </source>
</evidence>